<feature type="transmembrane region" description="Helical" evidence="1">
    <location>
        <begin position="26"/>
        <end position="45"/>
    </location>
</feature>
<protein>
    <submittedName>
        <fullName evidence="2">Uncharacterized protein</fullName>
    </submittedName>
</protein>
<comment type="caution">
    <text evidence="2">The sequence shown here is derived from an EMBL/GenBank/DDBJ whole genome shotgun (WGS) entry which is preliminary data.</text>
</comment>
<keyword evidence="1" id="KW-1133">Transmembrane helix</keyword>
<dbReference type="EMBL" id="JACORU010000004">
    <property type="protein sequence ID" value="MBC5765269.1"/>
    <property type="molecule type" value="Genomic_DNA"/>
</dbReference>
<dbReference type="AlphaFoldDB" id="A0A923M9K1"/>
<organism evidence="2 3">
    <name type="scientific">Ramlibacter albus</name>
    <dbReference type="NCBI Taxonomy" id="2079448"/>
    <lineage>
        <taxon>Bacteria</taxon>
        <taxon>Pseudomonadati</taxon>
        <taxon>Pseudomonadota</taxon>
        <taxon>Betaproteobacteria</taxon>
        <taxon>Burkholderiales</taxon>
        <taxon>Comamonadaceae</taxon>
        <taxon>Ramlibacter</taxon>
    </lineage>
</organism>
<proteinExistence type="predicted"/>
<name>A0A923M9K1_9BURK</name>
<sequence>MDSIGDNAMLNALLDPQTQEPRSPGFWWAFGALAALLLATFWLVCNAQVERAEARRTESSLAQVALADCLQYIPGATIGSCTQRIAPAPGDGATQQVSFNAR</sequence>
<keyword evidence="1" id="KW-0812">Transmembrane</keyword>
<evidence type="ECO:0000256" key="1">
    <source>
        <dbReference type="SAM" id="Phobius"/>
    </source>
</evidence>
<accession>A0A923M9K1</accession>
<dbReference type="RefSeq" id="WP_187081748.1">
    <property type="nucleotide sequence ID" value="NZ_JACORU010000004.1"/>
</dbReference>
<dbReference type="Proteomes" id="UP000596827">
    <property type="component" value="Unassembled WGS sequence"/>
</dbReference>
<gene>
    <name evidence="2" type="ORF">H8R02_12450</name>
</gene>
<keyword evidence="3" id="KW-1185">Reference proteome</keyword>
<evidence type="ECO:0000313" key="2">
    <source>
        <dbReference type="EMBL" id="MBC5765269.1"/>
    </source>
</evidence>
<evidence type="ECO:0000313" key="3">
    <source>
        <dbReference type="Proteomes" id="UP000596827"/>
    </source>
</evidence>
<keyword evidence="1" id="KW-0472">Membrane</keyword>
<reference evidence="2" key="1">
    <citation type="submission" date="2020-08" db="EMBL/GenBank/DDBJ databases">
        <title>Ramlibacter sp. GTP1 16S ribosomal RNA gene genome sequencing and assembly.</title>
        <authorList>
            <person name="Kang M."/>
        </authorList>
    </citation>
    <scope>NUCLEOTIDE SEQUENCE</scope>
    <source>
        <strain evidence="2">GTP1</strain>
    </source>
</reference>